<dbReference type="EMBL" id="KL142436">
    <property type="protein sequence ID" value="KDR65682.1"/>
    <property type="molecule type" value="Genomic_DNA"/>
</dbReference>
<accession>A0A067S710</accession>
<proteinExistence type="predicted"/>
<gene>
    <name evidence="1" type="ORF">GALMADRAFT_273900</name>
</gene>
<name>A0A067S710_GALM3</name>
<sequence>MLTVPSGHRPSVSSRFSLIAYDAQTLGVATVFRSAVWLRLSLLAWTSQLRATIQLQGYSSTPSSTERMNNKPVLDIRVSFAVAGDVGAPKDDDCGPF</sequence>
<dbReference type="AlphaFoldDB" id="A0A067S710"/>
<evidence type="ECO:0000313" key="1">
    <source>
        <dbReference type="EMBL" id="KDR65682.1"/>
    </source>
</evidence>
<dbReference type="HOGENOM" id="CLU_154729_0_0_1"/>
<reference evidence="2" key="1">
    <citation type="journal article" date="2014" name="Proc. Natl. Acad. Sci. U.S.A.">
        <title>Extensive sampling of basidiomycete genomes demonstrates inadequacy of the white-rot/brown-rot paradigm for wood decay fungi.</title>
        <authorList>
            <person name="Riley R."/>
            <person name="Salamov A.A."/>
            <person name="Brown D.W."/>
            <person name="Nagy L.G."/>
            <person name="Floudas D."/>
            <person name="Held B.W."/>
            <person name="Levasseur A."/>
            <person name="Lombard V."/>
            <person name="Morin E."/>
            <person name="Otillar R."/>
            <person name="Lindquist E.A."/>
            <person name="Sun H."/>
            <person name="LaButti K.M."/>
            <person name="Schmutz J."/>
            <person name="Jabbour D."/>
            <person name="Luo H."/>
            <person name="Baker S.E."/>
            <person name="Pisabarro A.G."/>
            <person name="Walton J.D."/>
            <person name="Blanchette R.A."/>
            <person name="Henrissat B."/>
            <person name="Martin F."/>
            <person name="Cullen D."/>
            <person name="Hibbett D.S."/>
            <person name="Grigoriev I.V."/>
        </authorList>
    </citation>
    <scope>NUCLEOTIDE SEQUENCE [LARGE SCALE GENOMIC DNA]</scope>
    <source>
        <strain evidence="2">CBS 339.88</strain>
    </source>
</reference>
<keyword evidence="2" id="KW-1185">Reference proteome</keyword>
<protein>
    <submittedName>
        <fullName evidence="1">Uncharacterized protein</fullName>
    </submittedName>
</protein>
<evidence type="ECO:0000313" key="2">
    <source>
        <dbReference type="Proteomes" id="UP000027222"/>
    </source>
</evidence>
<dbReference type="Proteomes" id="UP000027222">
    <property type="component" value="Unassembled WGS sequence"/>
</dbReference>
<organism evidence="1 2">
    <name type="scientific">Galerina marginata (strain CBS 339.88)</name>
    <dbReference type="NCBI Taxonomy" id="685588"/>
    <lineage>
        <taxon>Eukaryota</taxon>
        <taxon>Fungi</taxon>
        <taxon>Dikarya</taxon>
        <taxon>Basidiomycota</taxon>
        <taxon>Agaricomycotina</taxon>
        <taxon>Agaricomycetes</taxon>
        <taxon>Agaricomycetidae</taxon>
        <taxon>Agaricales</taxon>
        <taxon>Agaricineae</taxon>
        <taxon>Strophariaceae</taxon>
        <taxon>Galerina</taxon>
    </lineage>
</organism>